<comment type="caution">
    <text evidence="1">The sequence shown here is derived from an EMBL/GenBank/DDBJ whole genome shotgun (WGS) entry which is preliminary data.</text>
</comment>
<dbReference type="InterPro" id="IPR029033">
    <property type="entry name" value="His_PPase_superfam"/>
</dbReference>
<evidence type="ECO:0000313" key="1">
    <source>
        <dbReference type="EMBL" id="TCU98693.1"/>
    </source>
</evidence>
<dbReference type="EMBL" id="SMBU01000010">
    <property type="protein sequence ID" value="TCU98693.1"/>
    <property type="molecule type" value="Genomic_DNA"/>
</dbReference>
<name>A0A4R3V5M8_ROSSA</name>
<dbReference type="AlphaFoldDB" id="A0A4R3V5M8"/>
<accession>A0A4R3V5M8</accession>
<dbReference type="Pfam" id="PF00300">
    <property type="entry name" value="His_Phos_1"/>
    <property type="match status" value="1"/>
</dbReference>
<organism evidence="1 2">
    <name type="scientific">Roseateles saccharophilus</name>
    <name type="common">Pseudomonas saccharophila</name>
    <dbReference type="NCBI Taxonomy" id="304"/>
    <lineage>
        <taxon>Bacteria</taxon>
        <taxon>Pseudomonadati</taxon>
        <taxon>Pseudomonadota</taxon>
        <taxon>Betaproteobacteria</taxon>
        <taxon>Burkholderiales</taxon>
        <taxon>Sphaerotilaceae</taxon>
        <taxon>Roseateles</taxon>
    </lineage>
</organism>
<gene>
    <name evidence="1" type="ORF">EV671_1010142</name>
</gene>
<dbReference type="SMART" id="SM00855">
    <property type="entry name" value="PGAM"/>
    <property type="match status" value="1"/>
</dbReference>
<dbReference type="InterPro" id="IPR013078">
    <property type="entry name" value="His_Pase_superF_clade-1"/>
</dbReference>
<protein>
    <submittedName>
        <fullName evidence="1">Phosphohistidine phosphatase</fullName>
    </submittedName>
</protein>
<keyword evidence="2" id="KW-1185">Reference proteome</keyword>
<dbReference type="Proteomes" id="UP000295110">
    <property type="component" value="Unassembled WGS sequence"/>
</dbReference>
<proteinExistence type="predicted"/>
<dbReference type="SUPFAM" id="SSF53254">
    <property type="entry name" value="Phosphoglycerate mutase-like"/>
    <property type="match status" value="1"/>
</dbReference>
<sequence length="154" mass="16944">MVDLILWRHAEAEVIAPGQDDLQRALTPKGERQARRMAAWLNHRLAASTRVLVSPALRCRQTAEALGREVRIVPAIAPDAPVAALVEAARWPRSSEPVLLCGHQPTLGLLAAQLLAGVDQPWAVKKGGVWWLRWRQRDGEPEVTLHAVQGPDSL</sequence>
<dbReference type="CDD" id="cd07067">
    <property type="entry name" value="HP_PGM_like"/>
    <property type="match status" value="1"/>
</dbReference>
<dbReference type="Gene3D" id="3.40.50.1240">
    <property type="entry name" value="Phosphoglycerate mutase-like"/>
    <property type="match status" value="1"/>
</dbReference>
<evidence type="ECO:0000313" key="2">
    <source>
        <dbReference type="Proteomes" id="UP000295110"/>
    </source>
</evidence>
<reference evidence="1 2" key="1">
    <citation type="submission" date="2019-03" db="EMBL/GenBank/DDBJ databases">
        <title>Genomic Encyclopedia of Type Strains, Phase IV (KMG-IV): sequencing the most valuable type-strain genomes for metagenomic binning, comparative biology and taxonomic classification.</title>
        <authorList>
            <person name="Goeker M."/>
        </authorList>
    </citation>
    <scope>NUCLEOTIDE SEQUENCE [LARGE SCALE GENOMIC DNA]</scope>
    <source>
        <strain evidence="1 2">DSM 654</strain>
    </source>
</reference>